<evidence type="ECO:0000256" key="1">
    <source>
        <dbReference type="SAM" id="Phobius"/>
    </source>
</evidence>
<keyword evidence="1" id="KW-0472">Membrane</keyword>
<evidence type="ECO:0000313" key="2">
    <source>
        <dbReference type="EMBL" id="AGK60960.1"/>
    </source>
</evidence>
<dbReference type="HOGENOM" id="CLU_1514540_0_0_2"/>
<dbReference type="RefSeq" id="WP_015590558.1">
    <property type="nucleotide sequence ID" value="NC_021169.1"/>
</dbReference>
<evidence type="ECO:0000313" key="3">
    <source>
        <dbReference type="Proteomes" id="UP000013307"/>
    </source>
</evidence>
<dbReference type="AlphaFoldDB" id="N0BL85"/>
<keyword evidence="1" id="KW-1133">Transmembrane helix</keyword>
<organism evidence="2 3">
    <name type="scientific">Archaeoglobus sulfaticallidus PM70-1</name>
    <dbReference type="NCBI Taxonomy" id="387631"/>
    <lineage>
        <taxon>Archaea</taxon>
        <taxon>Methanobacteriati</taxon>
        <taxon>Methanobacteriota</taxon>
        <taxon>Archaeoglobi</taxon>
        <taxon>Archaeoglobales</taxon>
        <taxon>Archaeoglobaceae</taxon>
        <taxon>Archaeoglobus</taxon>
    </lineage>
</organism>
<feature type="transmembrane region" description="Helical" evidence="1">
    <location>
        <begin position="94"/>
        <end position="118"/>
    </location>
</feature>
<dbReference type="Proteomes" id="UP000013307">
    <property type="component" value="Chromosome"/>
</dbReference>
<feature type="transmembrane region" description="Helical" evidence="1">
    <location>
        <begin position="20"/>
        <end position="38"/>
    </location>
</feature>
<sequence>MVSNIEKEKNNRYLDILNKYASVIAIFSAFMVAGSFLIDTTYFKNATNEDSNPFNKTFALVGAFLFVSGFAGIFLVLVDSLAKYLDRFEKLQKMLSFISVVLLSGIATVTFFSIYYLIKTAYNSKDLLSLSFKLFGVMTYIAFLFVTFMIFHFEPLYEWVKPRIKQRLSKLKKRQKR</sequence>
<proteinExistence type="predicted"/>
<feature type="transmembrane region" description="Helical" evidence="1">
    <location>
        <begin position="130"/>
        <end position="153"/>
    </location>
</feature>
<protein>
    <submittedName>
        <fullName evidence="2">Uncharacterized protein</fullName>
    </submittedName>
</protein>
<keyword evidence="3" id="KW-1185">Reference proteome</keyword>
<gene>
    <name evidence="2" type="ORF">Asulf_00956</name>
</gene>
<accession>N0BL85</accession>
<dbReference type="GeneID" id="15392597"/>
<dbReference type="EMBL" id="CP005290">
    <property type="protein sequence ID" value="AGK60960.1"/>
    <property type="molecule type" value="Genomic_DNA"/>
</dbReference>
<reference evidence="2 3" key="1">
    <citation type="journal article" date="2013" name="Genome Announc.">
        <title>Complete Genome Sequence of the Thermophilic and Facultatively Chemolithoautotrophic Sulfate Reducer Archaeoglobus sulfaticallidus Strain PM70-1T.</title>
        <authorList>
            <person name="Stokke R."/>
            <person name="Hocking W.P."/>
            <person name="Steinsbu B.O."/>
            <person name="Steen I.H."/>
        </authorList>
    </citation>
    <scope>NUCLEOTIDE SEQUENCE [LARGE SCALE GENOMIC DNA]</scope>
    <source>
        <strain evidence="2">PM70-1</strain>
    </source>
</reference>
<feature type="transmembrane region" description="Helical" evidence="1">
    <location>
        <begin position="58"/>
        <end position="82"/>
    </location>
</feature>
<keyword evidence="1" id="KW-0812">Transmembrane</keyword>
<dbReference type="KEGG" id="ast:Asulf_00956"/>
<name>N0BL85_9EURY</name>